<evidence type="ECO:0000259" key="16">
    <source>
        <dbReference type="PROSITE" id="PS50110"/>
    </source>
</evidence>
<dbReference type="InterPro" id="IPR011006">
    <property type="entry name" value="CheY-like_superfamily"/>
</dbReference>
<dbReference type="CDD" id="cd16922">
    <property type="entry name" value="HATPase_EvgS-ArcB-TorS-like"/>
    <property type="match status" value="1"/>
</dbReference>
<organism evidence="17 18">
    <name type="scientific">Nitrospira defluvii</name>
    <dbReference type="NCBI Taxonomy" id="330214"/>
    <lineage>
        <taxon>Bacteria</taxon>
        <taxon>Pseudomonadati</taxon>
        <taxon>Nitrospirota</taxon>
        <taxon>Nitrospiria</taxon>
        <taxon>Nitrospirales</taxon>
        <taxon>Nitrospiraceae</taxon>
        <taxon>Nitrospira</taxon>
    </lineage>
</organism>
<evidence type="ECO:0000256" key="6">
    <source>
        <dbReference type="ARBA" id="ARBA00022679"/>
    </source>
</evidence>
<feature type="domain" description="Response regulatory" evidence="16">
    <location>
        <begin position="11"/>
        <end position="127"/>
    </location>
</feature>
<keyword evidence="9 17" id="KW-0418">Kinase</keyword>
<evidence type="ECO:0000256" key="5">
    <source>
        <dbReference type="ARBA" id="ARBA00022553"/>
    </source>
</evidence>
<dbReference type="GO" id="GO:0005524">
    <property type="term" value="F:ATP binding"/>
    <property type="evidence" value="ECO:0007669"/>
    <property type="project" value="UniProtKB-KW"/>
</dbReference>
<dbReference type="Proteomes" id="UP000001660">
    <property type="component" value="Chromosome"/>
</dbReference>
<dbReference type="EMBL" id="FP929003">
    <property type="protein sequence ID" value="CBK40571.1"/>
    <property type="molecule type" value="Genomic_DNA"/>
</dbReference>
<dbReference type="GO" id="GO:0005886">
    <property type="term" value="C:plasma membrane"/>
    <property type="evidence" value="ECO:0007669"/>
    <property type="project" value="UniProtKB-SubCell"/>
</dbReference>
<evidence type="ECO:0000256" key="13">
    <source>
        <dbReference type="ARBA" id="ARBA00023136"/>
    </source>
</evidence>
<evidence type="ECO:0000256" key="4">
    <source>
        <dbReference type="ARBA" id="ARBA00022475"/>
    </source>
</evidence>
<dbReference type="SMART" id="SM00387">
    <property type="entry name" value="HATPase_c"/>
    <property type="match status" value="1"/>
</dbReference>
<dbReference type="SMART" id="SM00388">
    <property type="entry name" value="HisKA"/>
    <property type="match status" value="1"/>
</dbReference>
<dbReference type="PANTHER" id="PTHR45339">
    <property type="entry name" value="HYBRID SIGNAL TRANSDUCTION HISTIDINE KINASE J"/>
    <property type="match status" value="1"/>
</dbReference>
<dbReference type="HOGENOM" id="CLU_000445_114_72_0"/>
<evidence type="ECO:0000256" key="1">
    <source>
        <dbReference type="ARBA" id="ARBA00000085"/>
    </source>
</evidence>
<dbReference type="PROSITE" id="PS50109">
    <property type="entry name" value="HIS_KIN"/>
    <property type="match status" value="1"/>
</dbReference>
<dbReference type="Pfam" id="PF00072">
    <property type="entry name" value="Response_reg"/>
    <property type="match status" value="1"/>
</dbReference>
<dbReference type="InterPro" id="IPR005467">
    <property type="entry name" value="His_kinase_dom"/>
</dbReference>
<dbReference type="EC" id="2.7.13.3" evidence="3"/>
<dbReference type="InterPro" id="IPR036890">
    <property type="entry name" value="HATPase_C_sf"/>
</dbReference>
<dbReference type="Gene3D" id="3.40.50.2300">
    <property type="match status" value="1"/>
</dbReference>
<keyword evidence="7" id="KW-0812">Transmembrane</keyword>
<evidence type="ECO:0000256" key="14">
    <source>
        <dbReference type="PROSITE-ProRule" id="PRU00169"/>
    </source>
</evidence>
<evidence type="ECO:0000256" key="10">
    <source>
        <dbReference type="ARBA" id="ARBA00022840"/>
    </source>
</evidence>
<dbReference type="InterPro" id="IPR003661">
    <property type="entry name" value="HisK_dim/P_dom"/>
</dbReference>
<comment type="subcellular location">
    <subcellularLocation>
        <location evidence="2">Cell membrane</location>
        <topology evidence="2">Multi-pass membrane protein</topology>
    </subcellularLocation>
</comment>
<keyword evidence="10" id="KW-0067">ATP-binding</keyword>
<keyword evidence="8" id="KW-0547">Nucleotide-binding</keyword>
<dbReference type="InterPro" id="IPR004358">
    <property type="entry name" value="Sig_transdc_His_kin-like_C"/>
</dbReference>
<dbReference type="CDD" id="cd00082">
    <property type="entry name" value="HisKA"/>
    <property type="match status" value="1"/>
</dbReference>
<feature type="modified residue" description="4-aspartylphosphate" evidence="14">
    <location>
        <position position="60"/>
    </location>
</feature>
<sequence length="415" mass="45308">MNPLIPGRAPYALITDDDIIIRMFAREALEQAGWVVEEAQNGSEACELFQKCPPDVVLLDVMMPGMDGFATCAALRRLPGGEHTPILIMTGLDDFESITKAYDAGATDFIVKPLNAMLLTHRIRYMVRADQVLQELRESQATLTQARDAAIEGARLKSEFLATMSHEIRTPMNGVLGMTDWLLDTPLTAEQLDCAQTIRSSGDALLVIINDILDFSKIESGKLSLELLDFDLSTFLDRVMALFGERAQRKGLLLTSRIAEDVPGSLCGDPARLQQILSNLLANAIKFSEHGSVSVLVELDQRPAEQGLEFPATRYGEPSAQQEQVTHIRFSVSDNGIGIEPSAFSKLFQPFVQADGSTTRKYGGTGLGLAICKQLVELMGGHIGAESEPGSGSIFRFTVPLQQPLANSNRRREAA</sequence>
<dbReference type="PANTHER" id="PTHR45339:SF1">
    <property type="entry name" value="HYBRID SIGNAL TRANSDUCTION HISTIDINE KINASE J"/>
    <property type="match status" value="1"/>
</dbReference>
<dbReference type="Pfam" id="PF00512">
    <property type="entry name" value="HisKA"/>
    <property type="match status" value="1"/>
</dbReference>
<keyword evidence="6 17" id="KW-0808">Transferase</keyword>
<dbReference type="InterPro" id="IPR001789">
    <property type="entry name" value="Sig_transdc_resp-reg_receiver"/>
</dbReference>
<name>D8PBG2_9BACT</name>
<dbReference type="KEGG" id="nde:NIDE0804"/>
<evidence type="ECO:0000259" key="15">
    <source>
        <dbReference type="PROSITE" id="PS50109"/>
    </source>
</evidence>
<dbReference type="STRING" id="330214.NIDE0804"/>
<accession>D8PBG2</accession>
<dbReference type="OrthoDB" id="9799273at2"/>
<dbReference type="Gene3D" id="1.10.287.130">
    <property type="match status" value="1"/>
</dbReference>
<keyword evidence="4" id="KW-1003">Cell membrane</keyword>
<reference evidence="17 18" key="1">
    <citation type="journal article" date="2010" name="Proc. Natl. Acad. Sci. U.S.A.">
        <title>A Nitrospira metagenome illuminates the physiology and evolution of globally important nitrite-oxidizing bacteria.</title>
        <authorList>
            <person name="Lucker S."/>
            <person name="Wagner M."/>
            <person name="Maixner F."/>
            <person name="Pelletier E."/>
            <person name="Koch H."/>
            <person name="Vacherie B."/>
            <person name="Rattei T."/>
            <person name="Sinninghe Damste J."/>
            <person name="Spieck E."/>
            <person name="Le Paslier D."/>
            <person name="Daims H."/>
        </authorList>
    </citation>
    <scope>NUCLEOTIDE SEQUENCE [LARGE SCALE GENOMIC DNA]</scope>
</reference>
<dbReference type="SMART" id="SM00448">
    <property type="entry name" value="REC"/>
    <property type="match status" value="1"/>
</dbReference>
<dbReference type="SUPFAM" id="SSF52172">
    <property type="entry name" value="CheY-like"/>
    <property type="match status" value="1"/>
</dbReference>
<dbReference type="FunFam" id="1.10.287.130:FF:000003">
    <property type="entry name" value="Histidine kinase"/>
    <property type="match status" value="1"/>
</dbReference>
<dbReference type="eggNOG" id="COG3437">
    <property type="taxonomic scope" value="Bacteria"/>
</dbReference>
<keyword evidence="13" id="KW-0472">Membrane</keyword>
<dbReference type="eggNOG" id="COG2205">
    <property type="taxonomic scope" value="Bacteria"/>
</dbReference>
<evidence type="ECO:0000313" key="18">
    <source>
        <dbReference type="Proteomes" id="UP000001660"/>
    </source>
</evidence>
<keyword evidence="12" id="KW-0902">Two-component regulatory system</keyword>
<dbReference type="FunFam" id="3.30.565.10:FF:000010">
    <property type="entry name" value="Sensor histidine kinase RcsC"/>
    <property type="match status" value="1"/>
</dbReference>
<dbReference type="InterPro" id="IPR036097">
    <property type="entry name" value="HisK_dim/P_sf"/>
</dbReference>
<evidence type="ECO:0000256" key="3">
    <source>
        <dbReference type="ARBA" id="ARBA00012438"/>
    </source>
</evidence>
<dbReference type="SUPFAM" id="SSF47384">
    <property type="entry name" value="Homodimeric domain of signal transducing histidine kinase"/>
    <property type="match status" value="1"/>
</dbReference>
<proteinExistence type="predicted"/>
<evidence type="ECO:0000256" key="2">
    <source>
        <dbReference type="ARBA" id="ARBA00004651"/>
    </source>
</evidence>
<protein>
    <recommendedName>
        <fullName evidence="3">histidine kinase</fullName>
        <ecNumber evidence="3">2.7.13.3</ecNumber>
    </recommendedName>
</protein>
<feature type="domain" description="Histidine kinase" evidence="15">
    <location>
        <begin position="163"/>
        <end position="403"/>
    </location>
</feature>
<dbReference type="InterPro" id="IPR003594">
    <property type="entry name" value="HATPase_dom"/>
</dbReference>
<evidence type="ECO:0000256" key="11">
    <source>
        <dbReference type="ARBA" id="ARBA00022989"/>
    </source>
</evidence>
<evidence type="ECO:0000313" key="17">
    <source>
        <dbReference type="EMBL" id="CBK40571.1"/>
    </source>
</evidence>
<dbReference type="PRINTS" id="PR00344">
    <property type="entry name" value="BCTRLSENSOR"/>
</dbReference>
<dbReference type="SUPFAM" id="SSF55874">
    <property type="entry name" value="ATPase domain of HSP90 chaperone/DNA topoisomerase II/histidine kinase"/>
    <property type="match status" value="1"/>
</dbReference>
<evidence type="ECO:0000256" key="12">
    <source>
        <dbReference type="ARBA" id="ARBA00023012"/>
    </source>
</evidence>
<dbReference type="AlphaFoldDB" id="D8PBG2"/>
<dbReference type="Pfam" id="PF02518">
    <property type="entry name" value="HATPase_c"/>
    <property type="match status" value="1"/>
</dbReference>
<dbReference type="GO" id="GO:0000155">
    <property type="term" value="F:phosphorelay sensor kinase activity"/>
    <property type="evidence" value="ECO:0007669"/>
    <property type="project" value="InterPro"/>
</dbReference>
<dbReference type="PROSITE" id="PS50110">
    <property type="entry name" value="RESPONSE_REGULATORY"/>
    <property type="match status" value="1"/>
</dbReference>
<evidence type="ECO:0000256" key="7">
    <source>
        <dbReference type="ARBA" id="ARBA00022692"/>
    </source>
</evidence>
<comment type="catalytic activity">
    <reaction evidence="1">
        <text>ATP + protein L-histidine = ADP + protein N-phospho-L-histidine.</text>
        <dbReference type="EC" id="2.7.13.3"/>
    </reaction>
</comment>
<evidence type="ECO:0000256" key="9">
    <source>
        <dbReference type="ARBA" id="ARBA00022777"/>
    </source>
</evidence>
<evidence type="ECO:0000256" key="8">
    <source>
        <dbReference type="ARBA" id="ARBA00022741"/>
    </source>
</evidence>
<keyword evidence="5 14" id="KW-0597">Phosphoprotein</keyword>
<gene>
    <name evidence="17" type="ORF">NIDE0804</name>
</gene>
<dbReference type="CDD" id="cd17574">
    <property type="entry name" value="REC_OmpR"/>
    <property type="match status" value="1"/>
</dbReference>
<keyword evidence="18" id="KW-1185">Reference proteome</keyword>
<keyword evidence="11" id="KW-1133">Transmembrane helix</keyword>
<dbReference type="Gene3D" id="3.30.565.10">
    <property type="entry name" value="Histidine kinase-like ATPase, C-terminal domain"/>
    <property type="match status" value="1"/>
</dbReference>